<keyword evidence="8 12" id="KW-1133">Transmembrane helix</keyword>
<dbReference type="InterPro" id="IPR000990">
    <property type="entry name" value="Innexin"/>
</dbReference>
<evidence type="ECO:0000256" key="5">
    <source>
        <dbReference type="ARBA" id="ARBA00022692"/>
    </source>
</evidence>
<keyword evidence="11 12" id="KW-0407">Ion channel</keyword>
<sequence>MSVSIPFVDRFLNLEARLSQRVKASDVIDRLHCVFTPFLLSLSVVLIGTKMHMGDPINCMFHTDIDGYGSWKEYFQQYCFVTNTYKYNSIAYYGGDYYIDHQYDTRVNYYQWIPFFLAAQMVAFCLPAVFSNCCFKKTTLKFEDVIKAAKCYGGAIGNSKKESKLLKSIAAYMINIQTYERSRTDDVFQAWCGSFLIRRKATIGYLLHKVLCLINVVFQMWVVAFFLGITSWKMGFIQATAIFNPALRNNTGFGVFPRTVMCHTEKSTSVGQEFGAKPIGYDFECLLPVNYINEKVFLFLWFWFLMLFILTACNVFCWFFVFLFPEFGIKGLFDRSNKKFEEADKQSYREFFSGLGVDGRLLFAFISIHAGDQVAVNIVEEILKQMAAKRLEKKEKDDKDDPEAGNIPDKISLHDDTTEDTPLFFKKSLA</sequence>
<keyword evidence="7" id="KW-0965">Cell junction</keyword>
<comment type="function">
    <text evidence="12">Structural component of the gap junctions.</text>
</comment>
<dbReference type="PANTHER" id="PTHR11893">
    <property type="entry name" value="INNEXIN"/>
    <property type="match status" value="1"/>
</dbReference>
<dbReference type="PRINTS" id="PR01262">
    <property type="entry name" value="INNEXIN"/>
</dbReference>
<evidence type="ECO:0000313" key="15">
    <source>
        <dbReference type="WBParaSite" id="MBELARI_LOCUS2911"/>
    </source>
</evidence>
<organism evidence="14 15">
    <name type="scientific">Mesorhabditis belari</name>
    <dbReference type="NCBI Taxonomy" id="2138241"/>
    <lineage>
        <taxon>Eukaryota</taxon>
        <taxon>Metazoa</taxon>
        <taxon>Ecdysozoa</taxon>
        <taxon>Nematoda</taxon>
        <taxon>Chromadorea</taxon>
        <taxon>Rhabditida</taxon>
        <taxon>Rhabditina</taxon>
        <taxon>Rhabditomorpha</taxon>
        <taxon>Rhabditoidea</taxon>
        <taxon>Rhabditidae</taxon>
        <taxon>Mesorhabditinae</taxon>
        <taxon>Mesorhabditis</taxon>
    </lineage>
</organism>
<accession>A0AAF3F7P5</accession>
<comment type="similarity">
    <text evidence="12">Belongs to the pannexin family.</text>
</comment>
<evidence type="ECO:0000256" key="9">
    <source>
        <dbReference type="ARBA" id="ARBA00023065"/>
    </source>
</evidence>
<dbReference type="AlphaFoldDB" id="A0AAF3F7P5"/>
<feature type="region of interest" description="Disordered" evidence="13">
    <location>
        <begin position="392"/>
        <end position="418"/>
    </location>
</feature>
<keyword evidence="10 12" id="KW-0472">Membrane</keyword>
<evidence type="ECO:0000256" key="2">
    <source>
        <dbReference type="ARBA" id="ARBA00004651"/>
    </source>
</evidence>
<evidence type="ECO:0000256" key="10">
    <source>
        <dbReference type="ARBA" id="ARBA00023136"/>
    </source>
</evidence>
<feature type="transmembrane region" description="Helical" evidence="12">
    <location>
        <begin position="109"/>
        <end position="130"/>
    </location>
</feature>
<dbReference type="GO" id="GO:0005243">
    <property type="term" value="F:gap junction channel activity"/>
    <property type="evidence" value="ECO:0007669"/>
    <property type="project" value="TreeGrafter"/>
</dbReference>
<evidence type="ECO:0000256" key="12">
    <source>
        <dbReference type="RuleBase" id="RU010713"/>
    </source>
</evidence>
<feature type="transmembrane region" description="Helical" evidence="12">
    <location>
        <begin position="296"/>
        <end position="324"/>
    </location>
</feature>
<keyword evidence="9 12" id="KW-0406">Ion transport</keyword>
<evidence type="ECO:0000256" key="7">
    <source>
        <dbReference type="ARBA" id="ARBA00022949"/>
    </source>
</evidence>
<dbReference type="Pfam" id="PF00876">
    <property type="entry name" value="Innexin"/>
    <property type="match status" value="1"/>
</dbReference>
<comment type="subcellular location">
    <subcellularLocation>
        <location evidence="1">Cell junction</location>
        <location evidence="1">Gap junction</location>
    </subcellularLocation>
    <subcellularLocation>
        <location evidence="2 12">Cell membrane</location>
        <topology evidence="2 12">Multi-pass membrane protein</topology>
    </subcellularLocation>
</comment>
<dbReference type="GO" id="GO:0005886">
    <property type="term" value="C:plasma membrane"/>
    <property type="evidence" value="ECO:0007669"/>
    <property type="project" value="UniProtKB-SubCell"/>
</dbReference>
<keyword evidence="14" id="KW-1185">Reference proteome</keyword>
<keyword evidence="5 12" id="KW-0812">Transmembrane</keyword>
<name>A0AAF3F7P5_9BILA</name>
<dbReference type="GO" id="GO:0005921">
    <property type="term" value="C:gap junction"/>
    <property type="evidence" value="ECO:0007669"/>
    <property type="project" value="UniProtKB-SubCell"/>
</dbReference>
<feature type="transmembrane region" description="Helical" evidence="12">
    <location>
        <begin position="27"/>
        <end position="48"/>
    </location>
</feature>
<evidence type="ECO:0000256" key="6">
    <source>
        <dbReference type="ARBA" id="ARBA00022868"/>
    </source>
</evidence>
<evidence type="ECO:0000256" key="1">
    <source>
        <dbReference type="ARBA" id="ARBA00004610"/>
    </source>
</evidence>
<reference evidence="15" key="1">
    <citation type="submission" date="2024-02" db="UniProtKB">
        <authorList>
            <consortium name="WormBaseParasite"/>
        </authorList>
    </citation>
    <scope>IDENTIFICATION</scope>
</reference>
<evidence type="ECO:0000313" key="14">
    <source>
        <dbReference type="Proteomes" id="UP000887575"/>
    </source>
</evidence>
<feature type="transmembrane region" description="Helical" evidence="12">
    <location>
        <begin position="206"/>
        <end position="229"/>
    </location>
</feature>
<protein>
    <recommendedName>
        <fullName evidence="12">Innexin</fullName>
    </recommendedName>
</protein>
<evidence type="ECO:0000256" key="3">
    <source>
        <dbReference type="ARBA" id="ARBA00022448"/>
    </source>
</evidence>
<dbReference type="PROSITE" id="PS51013">
    <property type="entry name" value="PANNEXIN"/>
    <property type="match status" value="1"/>
</dbReference>
<keyword evidence="3 12" id="KW-0813">Transport</keyword>
<evidence type="ECO:0000256" key="4">
    <source>
        <dbReference type="ARBA" id="ARBA00022475"/>
    </source>
</evidence>
<keyword evidence="4" id="KW-1003">Cell membrane</keyword>
<dbReference type="WBParaSite" id="MBELARI_LOCUS2911">
    <property type="protein sequence ID" value="MBELARI_LOCUS2911"/>
    <property type="gene ID" value="MBELARI_LOCUS2911"/>
</dbReference>
<dbReference type="Proteomes" id="UP000887575">
    <property type="component" value="Unassembled WGS sequence"/>
</dbReference>
<dbReference type="GO" id="GO:0034220">
    <property type="term" value="P:monoatomic ion transmembrane transport"/>
    <property type="evidence" value="ECO:0007669"/>
    <property type="project" value="UniProtKB-KW"/>
</dbReference>
<dbReference type="PANTHER" id="PTHR11893:SF20">
    <property type="entry name" value="INNEXIN-3"/>
    <property type="match status" value="1"/>
</dbReference>
<evidence type="ECO:0000256" key="8">
    <source>
        <dbReference type="ARBA" id="ARBA00022989"/>
    </source>
</evidence>
<evidence type="ECO:0000256" key="13">
    <source>
        <dbReference type="SAM" id="MobiDB-lite"/>
    </source>
</evidence>
<gene>
    <name evidence="12" type="primary">inx</name>
</gene>
<evidence type="ECO:0000256" key="11">
    <source>
        <dbReference type="ARBA" id="ARBA00023303"/>
    </source>
</evidence>
<proteinExistence type="inferred from homology"/>
<keyword evidence="6" id="KW-0303">Gap junction</keyword>